<proteinExistence type="predicted"/>
<dbReference type="STRING" id="329726.AM1_3180"/>
<dbReference type="RefSeq" id="WP_012163595.1">
    <property type="nucleotide sequence ID" value="NC_009925.1"/>
</dbReference>
<evidence type="ECO:0000313" key="1">
    <source>
        <dbReference type="EMBL" id="ABW28175.1"/>
    </source>
</evidence>
<dbReference type="EMBL" id="CP000828">
    <property type="protein sequence ID" value="ABW28175.1"/>
    <property type="molecule type" value="Genomic_DNA"/>
</dbReference>
<sequence>MPNFNSINDGDLENGNGPIVLDEFRESLRVRSGQNLQTGDQNSVVTEGVLNTVVVEENASIESNNTAVEANGLASIVLNQGTIAGGVNGVSATGNRFRLFNRGTIASDSRAVDISDGDGSIVVNSGSILGTDDQRNGTLYVDGTVDNFRLLNQRSGVIDAGEGNLGDAVSVQVGAANDPTSERINIVNNGLFQGRGDGPEVFANGTRVGANGSSGLRFFNGSGQPETAVSGSVINNGTITAEVNVGFLGGLVVEDGVGFNGQIINGRNGLINGPRNGLYIGNADHDLTIRNFGTIQSGSRAVNIDGTGVDLLNNGTIIGTGNQRNGTVYSDATAENYRIFNGPNGLIDSGVGNQGAGIALQTGEVAGDVVHSTLTNLGTIQGRGQAAANLGLAGDGLRIFSGVDGGGTVYRGSIFNRGDILSESTQGATAAVRFSNGLAYQGTLTNARGGLIDGAQNGLYFGDAEHDATVVNQGTIQSGSRAVNIDGSGVDLRNFGQILGTGDQRNGTVYSDATAEDYSIFNGRSGLIDAGEGNQGAGIALQTGEVAGDVVHATLVNQGTIQGRGQAAANVGLAGDGLRIFSGVDGGGTVYRGNIFNQGDILSESTQGATAAVRFANGLAYEGTLTNARGGLIDGAQNGLYFGDAEHDATVINRGTIQSGSRAVNIDGSGVDLRNFGQILGTGDQRNGTVYADSTAEEYSIFNGRSGLIDAGEGNNGAGVSLQTGDEDGDIVEASLGNDGIIRGRGDSTGNQAGDGVRLFTSVTGSTTFAGDLDNRGQILGTDDGIDIQTGVTLDGDINNTGLIRADQIGVNISGALNGDLNNQGTITGGAAAIDASAATAGVTVNNQGAINGDVILSNFDDIFNGAEGTVNGVIDGGGGNDRLIGSRQNENFVGGDGQDTFVFGANSGTDFVLDFSTSTVNGSDVLDFSAVFSDINEILGVGGAATQVGTSTLIDLGNNDSVFLVNVSVNDLTADNFIL</sequence>
<reference evidence="1 2" key="1">
    <citation type="journal article" date="2008" name="Proc. Natl. Acad. Sci. U.S.A.">
        <title>Niche adaptation and genome expansion in the chlorophyll d-producing cyanobacterium Acaryochloris marina.</title>
        <authorList>
            <person name="Swingley W.D."/>
            <person name="Chen M."/>
            <person name="Cheung P.C."/>
            <person name="Conrad A.L."/>
            <person name="Dejesa L.C."/>
            <person name="Hao J."/>
            <person name="Honchak B.M."/>
            <person name="Karbach L.E."/>
            <person name="Kurdoglu A."/>
            <person name="Lahiri S."/>
            <person name="Mastrian S.D."/>
            <person name="Miyashita H."/>
            <person name="Page L."/>
            <person name="Ramakrishna P."/>
            <person name="Satoh S."/>
            <person name="Sattley W.M."/>
            <person name="Shimada Y."/>
            <person name="Taylor H.L."/>
            <person name="Tomo T."/>
            <person name="Tsuchiya T."/>
            <person name="Wang Z.T."/>
            <person name="Raymond J."/>
            <person name="Mimuro M."/>
            <person name="Blankenship R.E."/>
            <person name="Touchman J.W."/>
        </authorList>
    </citation>
    <scope>NUCLEOTIDE SEQUENCE [LARGE SCALE GENOMIC DNA]</scope>
    <source>
        <strain evidence="2">MBIC 11017</strain>
    </source>
</reference>
<dbReference type="AlphaFoldDB" id="B0CES0"/>
<organism evidence="1 2">
    <name type="scientific">Acaryochloris marina (strain MBIC 11017)</name>
    <dbReference type="NCBI Taxonomy" id="329726"/>
    <lineage>
        <taxon>Bacteria</taxon>
        <taxon>Bacillati</taxon>
        <taxon>Cyanobacteriota</taxon>
        <taxon>Cyanophyceae</taxon>
        <taxon>Acaryochloridales</taxon>
        <taxon>Acaryochloridaceae</taxon>
        <taxon>Acaryochloris</taxon>
    </lineage>
</organism>
<dbReference type="eggNOG" id="COG2931">
    <property type="taxonomic scope" value="Bacteria"/>
</dbReference>
<dbReference type="KEGG" id="amr:AM1_3180"/>
<keyword evidence="2" id="KW-1185">Reference proteome</keyword>
<accession>B0CES0</accession>
<dbReference type="HOGENOM" id="CLU_307740_0_0_3"/>
<dbReference type="Proteomes" id="UP000000268">
    <property type="component" value="Chromosome"/>
</dbReference>
<evidence type="ECO:0000313" key="2">
    <source>
        <dbReference type="Proteomes" id="UP000000268"/>
    </source>
</evidence>
<dbReference type="InterPro" id="IPR011049">
    <property type="entry name" value="Serralysin-like_metalloprot_C"/>
</dbReference>
<name>B0CES0_ACAM1</name>
<gene>
    <name evidence="1" type="ordered locus">AM1_3180</name>
</gene>
<dbReference type="SUPFAM" id="SSF51120">
    <property type="entry name" value="beta-Roll"/>
    <property type="match status" value="1"/>
</dbReference>
<protein>
    <submittedName>
        <fullName evidence="1">Uncharacterized protein</fullName>
    </submittedName>
</protein>